<accession>A0A1V9X2P6</accession>
<dbReference type="Gene3D" id="1.10.486.10">
    <property type="entry name" value="PCRA, domain 4"/>
    <property type="match status" value="1"/>
</dbReference>
<evidence type="ECO:0000256" key="5">
    <source>
        <dbReference type="ARBA" id="ARBA00022490"/>
    </source>
</evidence>
<evidence type="ECO:0000256" key="3">
    <source>
        <dbReference type="ARBA" id="ARBA00009135"/>
    </source>
</evidence>
<keyword evidence="6" id="KW-0227">DNA damage</keyword>
<gene>
    <name evidence="13" type="ORF">BIW11_13382</name>
</gene>
<dbReference type="GO" id="GO:0005737">
    <property type="term" value="C:cytoplasm"/>
    <property type="evidence" value="ECO:0007669"/>
    <property type="project" value="UniProtKB-SubCell"/>
</dbReference>
<dbReference type="InParanoid" id="A0A1V9X2P6"/>
<feature type="region of interest" description="Disordered" evidence="12">
    <location>
        <begin position="435"/>
        <end position="458"/>
    </location>
</feature>
<keyword evidence="14" id="KW-1185">Reference proteome</keyword>
<dbReference type="GO" id="GO:0006281">
    <property type="term" value="P:DNA repair"/>
    <property type="evidence" value="ECO:0007669"/>
    <property type="project" value="UniProtKB-KW"/>
</dbReference>
<evidence type="ECO:0000256" key="12">
    <source>
        <dbReference type="SAM" id="MobiDB-lite"/>
    </source>
</evidence>
<evidence type="ECO:0000256" key="2">
    <source>
        <dbReference type="ARBA" id="ARBA00004496"/>
    </source>
</evidence>
<comment type="similarity">
    <text evidence="3">Belongs to the PARI family.</text>
</comment>
<name>A0A1V9X2P6_9ACAR</name>
<keyword evidence="5" id="KW-0963">Cytoplasm</keyword>
<comment type="caution">
    <text evidence="13">The sequence shown here is derived from an EMBL/GenBank/DDBJ whole genome shotgun (WGS) entry which is preliminary data.</text>
</comment>
<evidence type="ECO:0000256" key="9">
    <source>
        <dbReference type="ARBA" id="ARBA00023242"/>
    </source>
</evidence>
<evidence type="ECO:0000313" key="14">
    <source>
        <dbReference type="Proteomes" id="UP000192247"/>
    </source>
</evidence>
<dbReference type="InterPro" id="IPR038932">
    <property type="entry name" value="PARPBP"/>
</dbReference>
<dbReference type="GO" id="GO:0005634">
    <property type="term" value="C:nucleus"/>
    <property type="evidence" value="ECO:0007669"/>
    <property type="project" value="UniProtKB-SubCell"/>
</dbReference>
<reference evidence="13 14" key="1">
    <citation type="journal article" date="2017" name="Gigascience">
        <title>Draft genome of the honey bee ectoparasitic mite, Tropilaelaps mercedesae, is shaped by the parasitic life history.</title>
        <authorList>
            <person name="Dong X."/>
            <person name="Armstrong S.D."/>
            <person name="Xia D."/>
            <person name="Makepeace B.L."/>
            <person name="Darby A.C."/>
            <person name="Kadowaki T."/>
        </authorList>
    </citation>
    <scope>NUCLEOTIDE SEQUENCE [LARGE SCALE GENOMIC DNA]</scope>
    <source>
        <strain evidence="13">Wuxi-XJTLU</strain>
    </source>
</reference>
<dbReference type="GO" id="GO:0000785">
    <property type="term" value="C:chromatin"/>
    <property type="evidence" value="ECO:0007669"/>
    <property type="project" value="TreeGrafter"/>
</dbReference>
<keyword evidence="9" id="KW-0539">Nucleus</keyword>
<evidence type="ECO:0000313" key="13">
    <source>
        <dbReference type="EMBL" id="OQR67661.1"/>
    </source>
</evidence>
<dbReference type="AlphaFoldDB" id="A0A1V9X2P6"/>
<dbReference type="PANTHER" id="PTHR32121:SF0">
    <property type="entry name" value="PCNA-INTERACTING PARTNER"/>
    <property type="match status" value="1"/>
</dbReference>
<dbReference type="OrthoDB" id="6427080at2759"/>
<evidence type="ECO:0000256" key="1">
    <source>
        <dbReference type="ARBA" id="ARBA00004123"/>
    </source>
</evidence>
<keyword evidence="8" id="KW-0234">DNA repair</keyword>
<dbReference type="GO" id="GO:2000042">
    <property type="term" value="P:negative regulation of double-strand break repair via homologous recombination"/>
    <property type="evidence" value="ECO:0007669"/>
    <property type="project" value="InterPro"/>
</dbReference>
<evidence type="ECO:0000256" key="6">
    <source>
        <dbReference type="ARBA" id="ARBA00022763"/>
    </source>
</evidence>
<dbReference type="Proteomes" id="UP000192247">
    <property type="component" value="Unassembled WGS sequence"/>
</dbReference>
<evidence type="ECO:0000256" key="8">
    <source>
        <dbReference type="ARBA" id="ARBA00023204"/>
    </source>
</evidence>
<evidence type="ECO:0000256" key="11">
    <source>
        <dbReference type="ARBA" id="ARBA00032731"/>
    </source>
</evidence>
<evidence type="ECO:0000256" key="10">
    <source>
        <dbReference type="ARBA" id="ARBA00031632"/>
    </source>
</evidence>
<dbReference type="STRING" id="418985.A0A1V9X2P6"/>
<feature type="region of interest" description="Disordered" evidence="12">
    <location>
        <begin position="484"/>
        <end position="578"/>
    </location>
</feature>
<feature type="compositionally biased region" description="Basic and acidic residues" evidence="12">
    <location>
        <begin position="491"/>
        <end position="524"/>
    </location>
</feature>
<organism evidence="13 14">
    <name type="scientific">Tropilaelaps mercedesae</name>
    <dbReference type="NCBI Taxonomy" id="418985"/>
    <lineage>
        <taxon>Eukaryota</taxon>
        <taxon>Metazoa</taxon>
        <taxon>Ecdysozoa</taxon>
        <taxon>Arthropoda</taxon>
        <taxon>Chelicerata</taxon>
        <taxon>Arachnida</taxon>
        <taxon>Acari</taxon>
        <taxon>Parasitiformes</taxon>
        <taxon>Mesostigmata</taxon>
        <taxon>Gamasina</taxon>
        <taxon>Dermanyssoidea</taxon>
        <taxon>Laelapidae</taxon>
        <taxon>Tropilaelaps</taxon>
    </lineage>
</organism>
<sequence>MEVILFEDYRATYADAVRRLLPASVLVLRAESFEDAASPTIAEFLIGLARKHSLLTSWQTTFLSHQEFFESLKVVCARLNQEAYGDFSVPTSDVISAHIDYSHGEVNPSTSAYRAFLKECNAMDQFGLLRLLEEHRTVLEDSLKVPLVIEGTLRTAWHKDVVAFLARDKALKRVEVELPVDGAVGEVLASQVHFEDVDVLLPKDVPTPNHSHLLAYTLTILKSFLSLLVNNRDEVAISCALSCPLVNLSHEAFTVIKRAAFDSKAPIYQFVQSYVMKKKLGGRGYAPRAGCPILAYVKEITAFIDMMDQLQTFIEEYAANVAVDKVIGCLLTRLSKASQQDRYKRSIMNKAKDIVKSLLERVDKADIADSNAIPGIIGRDAIQRIRTLTDYLSGLGYYEKAAKILCSPFSAATPNRTPVGAQTLFKLFRSPEELEDGEAVPSSERAPLLSSPQPKPTMVFNVGYEPKPPRRFTDNLSELANKVQSFGTKTCEPDRPPRPKLIIRKDNSETPSLKRSEKRKESPKKGRPKKKLKLVSADDPENQIHQPESKPKSTTKTKNAKNSIAPNQRTLNAFFRKI</sequence>
<protein>
    <recommendedName>
        <fullName evidence="4">PCNA-interacting partner</fullName>
    </recommendedName>
    <alternativeName>
        <fullName evidence="10">PARP-1 binding protein</fullName>
    </alternativeName>
    <alternativeName>
        <fullName evidence="11">PARP1-binding protein</fullName>
    </alternativeName>
</protein>
<evidence type="ECO:0000256" key="4">
    <source>
        <dbReference type="ARBA" id="ARBA00014320"/>
    </source>
</evidence>
<dbReference type="EMBL" id="MNPL01027865">
    <property type="protein sequence ID" value="OQR67661.1"/>
    <property type="molecule type" value="Genomic_DNA"/>
</dbReference>
<dbReference type="PANTHER" id="PTHR32121">
    <property type="entry name" value="PCNA-INTERACTING PARTNER"/>
    <property type="match status" value="1"/>
</dbReference>
<dbReference type="GO" id="GO:0003677">
    <property type="term" value="F:DNA binding"/>
    <property type="evidence" value="ECO:0007669"/>
    <property type="project" value="UniProtKB-KW"/>
</dbReference>
<keyword evidence="7" id="KW-0238">DNA-binding</keyword>
<evidence type="ECO:0000256" key="7">
    <source>
        <dbReference type="ARBA" id="ARBA00023125"/>
    </source>
</evidence>
<comment type="subcellular location">
    <subcellularLocation>
        <location evidence="2">Cytoplasm</location>
    </subcellularLocation>
    <subcellularLocation>
        <location evidence="1">Nucleus</location>
    </subcellularLocation>
</comment>
<proteinExistence type="inferred from homology"/>